<reference evidence="3" key="1">
    <citation type="submission" date="2021-02" db="EMBL/GenBank/DDBJ databases">
        <authorList>
            <person name="Syme A R."/>
            <person name="Syme A R."/>
            <person name="Moolhuijzen P."/>
        </authorList>
    </citation>
    <scope>NUCLEOTIDE SEQUENCE</scope>
    <source>
        <strain evidence="3">W1-1</strain>
    </source>
</reference>
<dbReference type="EMBL" id="HG992978">
    <property type="protein sequence ID" value="CAE7013786.1"/>
    <property type="molecule type" value="Genomic_DNA"/>
</dbReference>
<accession>A0A6S6VVW5</accession>
<sequence>MSSNKITYSKKKSQASSKPPPPTTSKTQVTASSSGSASDNNTDSNEDEGEEDSDDDASSTPQKPVSKRLKTNPPSEPLAPTASSSKKPVTKNFAKSTSSRSDGGQAADALDRVTQEVKQFGGNLEELRMQVAGFSGQNHVLAQQLHALQTQSAEDAEVAKLATEVAERTAQMAAEKASEKLRIQESENQRLREQLVESNTSRQYENSIKQTQEAEIVELKSTIVDMQKAEKAREQEANRDYKAKVDEMNILQKAHAQEAKQHVDMARKHAEEIAGLRIRLTEIDLHKQTADAAKKYADMLKDTVQGQTNHVAIQRVIVKKLEEEILAKDQKVEECMAVEARLTSELQKEREDAMEDVLLHLNAYQGGNTSDQHMQLPLMD</sequence>
<feature type="compositionally biased region" description="Acidic residues" evidence="2">
    <location>
        <begin position="44"/>
        <end position="57"/>
    </location>
</feature>
<proteinExistence type="predicted"/>
<dbReference type="AlphaFoldDB" id="A0A6S6VVW5"/>
<evidence type="ECO:0000256" key="2">
    <source>
        <dbReference type="SAM" id="MobiDB-lite"/>
    </source>
</evidence>
<protein>
    <submittedName>
        <fullName evidence="3">Uncharacterized protein</fullName>
    </submittedName>
</protein>
<feature type="compositionally biased region" description="Polar residues" evidence="2">
    <location>
        <begin position="81"/>
        <end position="102"/>
    </location>
</feature>
<evidence type="ECO:0000256" key="1">
    <source>
        <dbReference type="SAM" id="Coils"/>
    </source>
</evidence>
<organism evidence="3 4">
    <name type="scientific">Pyrenophora teres f. teres</name>
    <dbReference type="NCBI Taxonomy" id="97479"/>
    <lineage>
        <taxon>Eukaryota</taxon>
        <taxon>Fungi</taxon>
        <taxon>Dikarya</taxon>
        <taxon>Ascomycota</taxon>
        <taxon>Pezizomycotina</taxon>
        <taxon>Dothideomycetes</taxon>
        <taxon>Pleosporomycetidae</taxon>
        <taxon>Pleosporales</taxon>
        <taxon>Pleosporineae</taxon>
        <taxon>Pleosporaceae</taxon>
        <taxon>Pyrenophora</taxon>
    </lineage>
</organism>
<gene>
    <name evidence="3" type="ORF">PTTW11_02555</name>
</gene>
<dbReference type="Proteomes" id="UP000472372">
    <property type="component" value="Chromosome 2"/>
</dbReference>
<evidence type="ECO:0000313" key="3">
    <source>
        <dbReference type="EMBL" id="CAE7013786.1"/>
    </source>
</evidence>
<feature type="region of interest" description="Disordered" evidence="2">
    <location>
        <begin position="1"/>
        <end position="110"/>
    </location>
</feature>
<name>A0A6S6VVW5_9PLEO</name>
<keyword evidence="1" id="KW-0175">Coiled coil</keyword>
<feature type="coiled-coil region" evidence="1">
    <location>
        <begin position="174"/>
        <end position="244"/>
    </location>
</feature>
<evidence type="ECO:0000313" key="4">
    <source>
        <dbReference type="Proteomes" id="UP000472372"/>
    </source>
</evidence>